<accession>A0A4Z0A2F4</accession>
<dbReference type="OrthoDB" id="78198at2759"/>
<evidence type="ECO:0000256" key="1">
    <source>
        <dbReference type="ARBA" id="ARBA00001968"/>
    </source>
</evidence>
<dbReference type="AlphaFoldDB" id="A0A4Z0A2F4"/>
<evidence type="ECO:0000313" key="4">
    <source>
        <dbReference type="EMBL" id="TFY80401.1"/>
    </source>
</evidence>
<name>A0A4Z0A2F4_9AGAM</name>
<dbReference type="Pfam" id="PF13359">
    <property type="entry name" value="DDE_Tnp_4"/>
    <property type="match status" value="1"/>
</dbReference>
<evidence type="ECO:0000256" key="2">
    <source>
        <dbReference type="ARBA" id="ARBA00022723"/>
    </source>
</evidence>
<keyword evidence="2" id="KW-0479">Metal-binding</keyword>
<protein>
    <recommendedName>
        <fullName evidence="3">DDE Tnp4 domain-containing protein</fullName>
    </recommendedName>
</protein>
<dbReference type="Proteomes" id="UP000298061">
    <property type="component" value="Unassembled WGS sequence"/>
</dbReference>
<sequence>MDDLGLQHLLSQMEEEDYLEEEQALRAAAMIAILIYGAEEARLSRIRRRHPSRLYLCRPQLLPDPRGETPWQRLFESESDRAFITTMGVDVATFYAVLLAGFSEKWYGRPIPRTDTDTQAEPRPHRRSLDAAGALGLVLHYLNSTMHEVSLQQIFALIPATVSRYITFGLDILLETLRNMEETAISWPRTLPEFEELSTLIVARHPRLQGAFGTIDGLNLLVQTSHDMDIENATFNGWLSEHFISSILGYSSKGLIIAALVNAPGSWHDSRVARPIYRRLLEDTPDGFYLVADSAFPRGTAQIEGRIQAPLKIGQQIWGLPEEIEERNLFNRELLSYRQTAEWGMRALQGSFGRLRVPLEIRHSERRANLLETCVRLHNLHTNRVGINQIQAVYCQHWRYDAEQEAVWSSFEDMLFSEQRKRDRVSIYHTVATY</sequence>
<dbReference type="GO" id="GO:0046872">
    <property type="term" value="F:metal ion binding"/>
    <property type="evidence" value="ECO:0007669"/>
    <property type="project" value="UniProtKB-KW"/>
</dbReference>
<dbReference type="PANTHER" id="PTHR48471">
    <property type="entry name" value="DDE TNP4 DOMAIN-CONTAINING PROTEIN"/>
    <property type="match status" value="1"/>
</dbReference>
<evidence type="ECO:0000313" key="5">
    <source>
        <dbReference type="Proteomes" id="UP000298061"/>
    </source>
</evidence>
<dbReference type="InterPro" id="IPR027806">
    <property type="entry name" value="HARBI1_dom"/>
</dbReference>
<dbReference type="EMBL" id="SFCI01000344">
    <property type="protein sequence ID" value="TFY80401.1"/>
    <property type="molecule type" value="Genomic_DNA"/>
</dbReference>
<organism evidence="4 5">
    <name type="scientific">Hericium alpestre</name>
    <dbReference type="NCBI Taxonomy" id="135208"/>
    <lineage>
        <taxon>Eukaryota</taxon>
        <taxon>Fungi</taxon>
        <taxon>Dikarya</taxon>
        <taxon>Basidiomycota</taxon>
        <taxon>Agaricomycotina</taxon>
        <taxon>Agaricomycetes</taxon>
        <taxon>Russulales</taxon>
        <taxon>Hericiaceae</taxon>
        <taxon>Hericium</taxon>
    </lineage>
</organism>
<feature type="domain" description="DDE Tnp4" evidence="3">
    <location>
        <begin position="215"/>
        <end position="379"/>
    </location>
</feature>
<evidence type="ECO:0000259" key="3">
    <source>
        <dbReference type="Pfam" id="PF13359"/>
    </source>
</evidence>
<comment type="cofactor">
    <cofactor evidence="1">
        <name>a divalent metal cation</name>
        <dbReference type="ChEBI" id="CHEBI:60240"/>
    </cofactor>
</comment>
<comment type="caution">
    <text evidence="4">The sequence shown here is derived from an EMBL/GenBank/DDBJ whole genome shotgun (WGS) entry which is preliminary data.</text>
</comment>
<reference evidence="4 5" key="1">
    <citation type="submission" date="2019-02" db="EMBL/GenBank/DDBJ databases">
        <title>Genome sequencing of the rare red list fungi Hericium alpestre (H. flagellum).</title>
        <authorList>
            <person name="Buettner E."/>
            <person name="Kellner H."/>
        </authorList>
    </citation>
    <scope>NUCLEOTIDE SEQUENCE [LARGE SCALE GENOMIC DNA]</scope>
    <source>
        <strain evidence="4 5">DSM 108284</strain>
    </source>
</reference>
<dbReference type="PANTHER" id="PTHR48471:SF1">
    <property type="entry name" value="DDE TNP4 DOMAIN-CONTAINING PROTEIN"/>
    <property type="match status" value="1"/>
</dbReference>
<proteinExistence type="predicted"/>
<keyword evidence="5" id="KW-1185">Reference proteome</keyword>
<gene>
    <name evidence="4" type="ORF">EWM64_g3612</name>
</gene>